<evidence type="ECO:0000256" key="1">
    <source>
        <dbReference type="SAM" id="MobiDB-lite"/>
    </source>
</evidence>
<sequence length="174" mass="18654">MNERIFQAFDAVQADEALKAKTVTAVTERLQARRPHPVRRWAAVAACVMVLAGFGGYRVYATPTATVRIDLPQTVELEVNRFGRVVEATGTDAAVCHQSYEAALTAIFEDMGEEGVTVAVDGDPAQCAAISDAVERCSGGRAHCYGWGGSDHENGEAQGGHNGNGWQHRHGKTQ</sequence>
<proteinExistence type="predicted"/>
<gene>
    <name evidence="2" type="ORF">IAA83_09710</name>
</gene>
<organism evidence="2 3">
    <name type="scientific">Candidatus Avoscillospira avistercoris</name>
    <dbReference type="NCBI Taxonomy" id="2840707"/>
    <lineage>
        <taxon>Bacteria</taxon>
        <taxon>Bacillati</taxon>
        <taxon>Bacillota</taxon>
        <taxon>Clostridia</taxon>
        <taxon>Eubacteriales</taxon>
        <taxon>Oscillospiraceae</taxon>
        <taxon>Oscillospiraceae incertae sedis</taxon>
        <taxon>Candidatus Avoscillospira</taxon>
    </lineage>
</organism>
<protein>
    <submittedName>
        <fullName evidence="2">Uncharacterized protein</fullName>
    </submittedName>
</protein>
<dbReference type="Proteomes" id="UP000886741">
    <property type="component" value="Unassembled WGS sequence"/>
</dbReference>
<accession>A0A9D1FBI2</accession>
<reference evidence="2" key="1">
    <citation type="submission" date="2020-10" db="EMBL/GenBank/DDBJ databases">
        <authorList>
            <person name="Gilroy R."/>
        </authorList>
    </citation>
    <scope>NUCLEOTIDE SEQUENCE</scope>
    <source>
        <strain evidence="2">ChiBcec16-1751</strain>
    </source>
</reference>
<reference evidence="2" key="2">
    <citation type="journal article" date="2021" name="PeerJ">
        <title>Extensive microbial diversity within the chicken gut microbiome revealed by metagenomics and culture.</title>
        <authorList>
            <person name="Gilroy R."/>
            <person name="Ravi A."/>
            <person name="Getino M."/>
            <person name="Pursley I."/>
            <person name="Horton D.L."/>
            <person name="Alikhan N.F."/>
            <person name="Baker D."/>
            <person name="Gharbi K."/>
            <person name="Hall N."/>
            <person name="Watson M."/>
            <person name="Adriaenssens E.M."/>
            <person name="Foster-Nyarko E."/>
            <person name="Jarju S."/>
            <person name="Secka A."/>
            <person name="Antonio M."/>
            <person name="Oren A."/>
            <person name="Chaudhuri R.R."/>
            <person name="La Ragione R."/>
            <person name="Hildebrand F."/>
            <person name="Pallen M.J."/>
        </authorList>
    </citation>
    <scope>NUCLEOTIDE SEQUENCE</scope>
    <source>
        <strain evidence="2">ChiBcec16-1751</strain>
    </source>
</reference>
<name>A0A9D1FBI2_9FIRM</name>
<comment type="caution">
    <text evidence="2">The sequence shown here is derived from an EMBL/GenBank/DDBJ whole genome shotgun (WGS) entry which is preliminary data.</text>
</comment>
<feature type="region of interest" description="Disordered" evidence="1">
    <location>
        <begin position="155"/>
        <end position="174"/>
    </location>
</feature>
<dbReference type="EMBL" id="DVJJ01000148">
    <property type="protein sequence ID" value="HIS65621.1"/>
    <property type="molecule type" value="Genomic_DNA"/>
</dbReference>
<evidence type="ECO:0000313" key="3">
    <source>
        <dbReference type="Proteomes" id="UP000886741"/>
    </source>
</evidence>
<evidence type="ECO:0000313" key="2">
    <source>
        <dbReference type="EMBL" id="HIS65621.1"/>
    </source>
</evidence>
<dbReference type="AlphaFoldDB" id="A0A9D1FBI2"/>